<evidence type="ECO:0000313" key="3">
    <source>
        <dbReference type="EMBL" id="MXO52314.1"/>
    </source>
</evidence>
<dbReference type="GO" id="GO:0016853">
    <property type="term" value="F:isomerase activity"/>
    <property type="evidence" value="ECO:0007669"/>
    <property type="project" value="UniProtKB-KW"/>
</dbReference>
<keyword evidence="3" id="KW-0413">Isomerase</keyword>
<dbReference type="Proteomes" id="UP000444185">
    <property type="component" value="Unassembled WGS sequence"/>
</dbReference>
<dbReference type="EMBL" id="WTYF01000004">
    <property type="protein sequence ID" value="MXO52314.1"/>
    <property type="molecule type" value="Genomic_DNA"/>
</dbReference>
<dbReference type="RefSeq" id="WP_160608967.1">
    <property type="nucleotide sequence ID" value="NZ_WTYF01000004.1"/>
</dbReference>
<dbReference type="CDD" id="cd07010">
    <property type="entry name" value="cupin_PMI_type_I_N_bac"/>
    <property type="match status" value="1"/>
</dbReference>
<gene>
    <name evidence="3" type="ORF">GRI42_13455</name>
</gene>
<evidence type="ECO:0000256" key="2">
    <source>
        <dbReference type="ARBA" id="ARBA00022833"/>
    </source>
</evidence>
<dbReference type="Gene3D" id="2.60.120.10">
    <property type="entry name" value="Jelly Rolls"/>
    <property type="match status" value="1"/>
</dbReference>
<sequence>MSAQDLPIKRVEKIWGRNPLPPPFALPGDEERIGEIWFEPSDAMPDVLVKYLFTSEKLSVQVHPADAASPTGRGKEECWLVLDAEPGARLAMGFKHSVDADAMRAAALDGSIEDLLEWRAVEPGDFFYIPAGTVHAIGEGLTLLEVQQNTDITYRLYDYGRPRELHLDAAIEVASGEPYPAGLHRKVAPDAEAVLVDGPHFRLFQLHGVPSANILGRLNGAIQVLPLSGDVAVSSARIAPGSSAMASGIDEVEFGTAARTLIACSAEQS</sequence>
<dbReference type="AlphaFoldDB" id="A0A844Y2Q5"/>
<name>A0A844Y2Q5_9SPHN</name>
<evidence type="ECO:0000256" key="1">
    <source>
        <dbReference type="ARBA" id="ARBA00022723"/>
    </source>
</evidence>
<proteinExistence type="predicted"/>
<accession>A0A844Y2Q5</accession>
<comment type="caution">
    <text evidence="3">The sequence shown here is derived from an EMBL/GenBank/DDBJ whole genome shotgun (WGS) entry which is preliminary data.</text>
</comment>
<dbReference type="InterPro" id="IPR051804">
    <property type="entry name" value="Carb_Metab_Reg_Kinase/Isom"/>
</dbReference>
<dbReference type="PANTHER" id="PTHR42742">
    <property type="entry name" value="TRANSCRIPTIONAL REPRESSOR MPRA"/>
    <property type="match status" value="1"/>
</dbReference>
<evidence type="ECO:0000313" key="4">
    <source>
        <dbReference type="Proteomes" id="UP000444185"/>
    </source>
</evidence>
<keyword evidence="1" id="KW-0479">Metal-binding</keyword>
<dbReference type="InterPro" id="IPR011051">
    <property type="entry name" value="RmlC_Cupin_sf"/>
</dbReference>
<dbReference type="GO" id="GO:0046872">
    <property type="term" value="F:metal ion binding"/>
    <property type="evidence" value="ECO:0007669"/>
    <property type="project" value="UniProtKB-KW"/>
</dbReference>
<protein>
    <submittedName>
        <fullName evidence="3">Mannose-6-phosphate isomerase</fullName>
    </submittedName>
</protein>
<keyword evidence="2" id="KW-0862">Zinc</keyword>
<organism evidence="3 4">
    <name type="scientific">Qipengyuania gaetbuli</name>
    <dbReference type="NCBI Taxonomy" id="266952"/>
    <lineage>
        <taxon>Bacteria</taxon>
        <taxon>Pseudomonadati</taxon>
        <taxon>Pseudomonadota</taxon>
        <taxon>Alphaproteobacteria</taxon>
        <taxon>Sphingomonadales</taxon>
        <taxon>Erythrobacteraceae</taxon>
        <taxon>Qipengyuania</taxon>
    </lineage>
</organism>
<dbReference type="PANTHER" id="PTHR42742:SF3">
    <property type="entry name" value="FRUCTOKINASE"/>
    <property type="match status" value="1"/>
</dbReference>
<dbReference type="InterPro" id="IPR014710">
    <property type="entry name" value="RmlC-like_jellyroll"/>
</dbReference>
<reference evidence="3 4" key="1">
    <citation type="submission" date="2019-12" db="EMBL/GenBank/DDBJ databases">
        <title>Genomic-based taxomic classification of the family Erythrobacteraceae.</title>
        <authorList>
            <person name="Xu L."/>
        </authorList>
    </citation>
    <scope>NUCLEOTIDE SEQUENCE [LARGE SCALE GENOMIC DNA]</scope>
    <source>
        <strain evidence="3 4">DSM 16225</strain>
    </source>
</reference>
<dbReference type="OrthoDB" id="9808275at2"/>
<keyword evidence="4" id="KW-1185">Reference proteome</keyword>
<dbReference type="SUPFAM" id="SSF51182">
    <property type="entry name" value="RmlC-like cupins"/>
    <property type="match status" value="1"/>
</dbReference>